<protein>
    <submittedName>
        <fullName evidence="2">Uncharacterized protein</fullName>
    </submittedName>
</protein>
<sequence length="189" mass="20627">MAAATAAALTAAAMAAAASNTGLDDSFDSPSLHHLSQFLPNTIVGQRPYIPGSTCSIMPFGSSAISGQQNTISAFATATGATPDRFPDEILQMHSQQLFPSDQSSCSISSDAPGAAAMNRLYSDMCLAELTGGGYLPIATTWDKDRHRQLRRRWGETQKHVSIMAWPRSWRQPSRHSRRRIPPRRSLRR</sequence>
<feature type="chain" id="PRO_5012530794" evidence="1">
    <location>
        <begin position="19"/>
        <end position="189"/>
    </location>
</feature>
<comment type="caution">
    <text evidence="2">The sequence shown here is derived from an EMBL/GenBank/DDBJ whole genome shotgun (WGS) entry which is preliminary data.</text>
</comment>
<evidence type="ECO:0000313" key="3">
    <source>
        <dbReference type="Proteomes" id="UP000193922"/>
    </source>
</evidence>
<evidence type="ECO:0000313" key="2">
    <source>
        <dbReference type="EMBL" id="ORX72006.1"/>
    </source>
</evidence>
<keyword evidence="3" id="KW-1185">Reference proteome</keyword>
<reference evidence="2 3" key="1">
    <citation type="submission" date="2016-07" db="EMBL/GenBank/DDBJ databases">
        <title>Pervasive Adenine N6-methylation of Active Genes in Fungi.</title>
        <authorList>
            <consortium name="DOE Joint Genome Institute"/>
            <person name="Mondo S.J."/>
            <person name="Dannebaum R.O."/>
            <person name="Kuo R.C."/>
            <person name="Labutti K."/>
            <person name="Haridas S."/>
            <person name="Kuo A."/>
            <person name="Salamov A."/>
            <person name="Ahrendt S.R."/>
            <person name="Lipzen A."/>
            <person name="Sullivan W."/>
            <person name="Andreopoulos W.B."/>
            <person name="Clum A."/>
            <person name="Lindquist E."/>
            <person name="Daum C."/>
            <person name="Ramamoorthy G.K."/>
            <person name="Gryganskyi A."/>
            <person name="Culley D."/>
            <person name="Magnuson J.K."/>
            <person name="James T.Y."/>
            <person name="O'Malley M.A."/>
            <person name="Stajich J.E."/>
            <person name="Spatafora J.W."/>
            <person name="Visel A."/>
            <person name="Grigoriev I.V."/>
        </authorList>
    </citation>
    <scope>NUCLEOTIDE SEQUENCE [LARGE SCALE GENOMIC DNA]</scope>
    <source>
        <strain evidence="2 3">ATCC 12442</strain>
    </source>
</reference>
<dbReference type="EMBL" id="MCFD01000003">
    <property type="protein sequence ID" value="ORX72006.1"/>
    <property type="molecule type" value="Genomic_DNA"/>
</dbReference>
<name>A0A1Y1WFK1_9FUNG</name>
<organism evidence="2 3">
    <name type="scientific">Linderina pennispora</name>
    <dbReference type="NCBI Taxonomy" id="61395"/>
    <lineage>
        <taxon>Eukaryota</taxon>
        <taxon>Fungi</taxon>
        <taxon>Fungi incertae sedis</taxon>
        <taxon>Zoopagomycota</taxon>
        <taxon>Kickxellomycotina</taxon>
        <taxon>Kickxellomycetes</taxon>
        <taxon>Kickxellales</taxon>
        <taxon>Kickxellaceae</taxon>
        <taxon>Linderina</taxon>
    </lineage>
</organism>
<dbReference type="GeneID" id="63799698"/>
<keyword evidence="1" id="KW-0732">Signal</keyword>
<evidence type="ECO:0000256" key="1">
    <source>
        <dbReference type="SAM" id="SignalP"/>
    </source>
</evidence>
<gene>
    <name evidence="2" type="ORF">DL89DRAFT_105651</name>
</gene>
<dbReference type="Proteomes" id="UP000193922">
    <property type="component" value="Unassembled WGS sequence"/>
</dbReference>
<dbReference type="RefSeq" id="XP_040745430.1">
    <property type="nucleotide sequence ID" value="XM_040883050.1"/>
</dbReference>
<feature type="signal peptide" evidence="1">
    <location>
        <begin position="1"/>
        <end position="18"/>
    </location>
</feature>
<accession>A0A1Y1WFK1</accession>
<proteinExistence type="predicted"/>
<dbReference type="AlphaFoldDB" id="A0A1Y1WFK1"/>